<dbReference type="GO" id="GO:0001725">
    <property type="term" value="C:stress fiber"/>
    <property type="evidence" value="ECO:0007669"/>
    <property type="project" value="TreeGrafter"/>
</dbReference>
<evidence type="ECO:0000256" key="3">
    <source>
        <dbReference type="ARBA" id="ARBA00023038"/>
    </source>
</evidence>
<dbReference type="SUPFAM" id="SSF50156">
    <property type="entry name" value="PDZ domain-like"/>
    <property type="match status" value="1"/>
</dbReference>
<dbReference type="SMART" id="SM00228">
    <property type="entry name" value="PDZ"/>
    <property type="match status" value="1"/>
</dbReference>
<evidence type="ECO:0000259" key="4">
    <source>
        <dbReference type="PROSITE" id="PS50106"/>
    </source>
</evidence>
<dbReference type="GO" id="GO:0030036">
    <property type="term" value="P:actin cytoskeleton organization"/>
    <property type="evidence" value="ECO:0007669"/>
    <property type="project" value="TreeGrafter"/>
</dbReference>
<dbReference type="GO" id="GO:0061061">
    <property type="term" value="P:muscle structure development"/>
    <property type="evidence" value="ECO:0007669"/>
    <property type="project" value="TreeGrafter"/>
</dbReference>
<keyword evidence="3" id="KW-0862">Zinc</keyword>
<keyword evidence="3" id="KW-0440">LIM domain</keyword>
<evidence type="ECO:0000313" key="5">
    <source>
        <dbReference type="EMBL" id="CRK96131.1"/>
    </source>
</evidence>
<dbReference type="InterPro" id="IPR036034">
    <property type="entry name" value="PDZ_sf"/>
</dbReference>
<dbReference type="InterPro" id="IPR001478">
    <property type="entry name" value="PDZ"/>
</dbReference>
<dbReference type="Gene3D" id="2.30.42.10">
    <property type="match status" value="1"/>
</dbReference>
<keyword evidence="3" id="KW-0479">Metal-binding</keyword>
<dbReference type="EMBL" id="CVRI01000043">
    <property type="protein sequence ID" value="CRK96131.1"/>
    <property type="molecule type" value="Genomic_DNA"/>
</dbReference>
<dbReference type="Pfam" id="PF00595">
    <property type="entry name" value="PDZ"/>
    <property type="match status" value="1"/>
</dbReference>
<accession>A0A1J1I7H4</accession>
<keyword evidence="2" id="KW-0963">Cytoplasm</keyword>
<dbReference type="PANTHER" id="PTHR24214:SF38">
    <property type="entry name" value="PDZ AND LIM DOMAIN PROTEIN ZASP-RELATED"/>
    <property type="match status" value="1"/>
</dbReference>
<dbReference type="AlphaFoldDB" id="A0A1J1I7H4"/>
<dbReference type="PROSITE" id="PS50106">
    <property type="entry name" value="PDZ"/>
    <property type="match status" value="1"/>
</dbReference>
<dbReference type="STRING" id="568069.A0A1J1I7H4"/>
<gene>
    <name evidence="5" type="primary">similar to AGAP003937-PB</name>
    <name evidence="5" type="ORF">CLUMA_CG009561</name>
</gene>
<name>A0A1J1I7H4_9DIPT</name>
<protein>
    <submittedName>
        <fullName evidence="5">CLUMA_CG009561, isoform A</fullName>
    </submittedName>
</protein>
<feature type="domain" description="PDZ" evidence="4">
    <location>
        <begin position="30"/>
        <end position="98"/>
    </location>
</feature>
<evidence type="ECO:0000313" key="6">
    <source>
        <dbReference type="Proteomes" id="UP000183832"/>
    </source>
</evidence>
<dbReference type="InterPro" id="IPR050604">
    <property type="entry name" value="PDZ-LIM_domain"/>
</dbReference>
<organism evidence="5 6">
    <name type="scientific">Clunio marinus</name>
    <dbReference type="NCBI Taxonomy" id="568069"/>
    <lineage>
        <taxon>Eukaryota</taxon>
        <taxon>Metazoa</taxon>
        <taxon>Ecdysozoa</taxon>
        <taxon>Arthropoda</taxon>
        <taxon>Hexapoda</taxon>
        <taxon>Insecta</taxon>
        <taxon>Pterygota</taxon>
        <taxon>Neoptera</taxon>
        <taxon>Endopterygota</taxon>
        <taxon>Diptera</taxon>
        <taxon>Nematocera</taxon>
        <taxon>Chironomoidea</taxon>
        <taxon>Chironomidae</taxon>
        <taxon>Clunio</taxon>
    </lineage>
</organism>
<dbReference type="PANTHER" id="PTHR24214">
    <property type="entry name" value="PDZ AND LIM DOMAIN PROTEIN ZASP"/>
    <property type="match status" value="1"/>
</dbReference>
<dbReference type="Proteomes" id="UP000183832">
    <property type="component" value="Unassembled WGS sequence"/>
</dbReference>
<proteinExistence type="predicted"/>
<dbReference type="GO" id="GO:0003779">
    <property type="term" value="F:actin binding"/>
    <property type="evidence" value="ECO:0007669"/>
    <property type="project" value="TreeGrafter"/>
</dbReference>
<evidence type="ECO:0000256" key="1">
    <source>
        <dbReference type="ARBA" id="ARBA00004496"/>
    </source>
</evidence>
<dbReference type="GO" id="GO:0051371">
    <property type="term" value="F:muscle alpha-actinin binding"/>
    <property type="evidence" value="ECO:0007669"/>
    <property type="project" value="TreeGrafter"/>
</dbReference>
<evidence type="ECO:0000256" key="2">
    <source>
        <dbReference type="ARBA" id="ARBA00022490"/>
    </source>
</evidence>
<dbReference type="GO" id="GO:0005912">
    <property type="term" value="C:adherens junction"/>
    <property type="evidence" value="ECO:0007669"/>
    <property type="project" value="TreeGrafter"/>
</dbReference>
<dbReference type="OrthoDB" id="44841at2759"/>
<keyword evidence="6" id="KW-1185">Reference proteome</keyword>
<reference evidence="5 6" key="1">
    <citation type="submission" date="2015-04" db="EMBL/GenBank/DDBJ databases">
        <authorList>
            <person name="Syromyatnikov M.Y."/>
            <person name="Popov V.N."/>
        </authorList>
    </citation>
    <scope>NUCLEOTIDE SEQUENCE [LARGE SCALE GENOMIC DNA]</scope>
</reference>
<dbReference type="GO" id="GO:0031941">
    <property type="term" value="C:filamentous actin"/>
    <property type="evidence" value="ECO:0007669"/>
    <property type="project" value="TreeGrafter"/>
</dbReference>
<comment type="subcellular location">
    <subcellularLocation>
        <location evidence="1">Cytoplasm</location>
    </subcellularLocation>
</comment>
<dbReference type="GO" id="GO:0030018">
    <property type="term" value="C:Z disc"/>
    <property type="evidence" value="ECO:0007669"/>
    <property type="project" value="TreeGrafter"/>
</dbReference>
<sequence>MPEQSAIHHEQEHLAEFSKDYGSRDVSHELVEEEPQDIGELLGFRITGGHDFYMPITIFHVKENSRAEKANLKLGDTIVSINGKDTSFMTLVEANRYLASVSAGDVTLQVSKFDGSDEDEDVQTIEEVTLEGPASLEQKLRNMQKQLLEMTDVPVQIQSKISMVTKALEQFMTMDSNDLESTWNRTSMEEDEAEDASNDEKFPIIEEEIDLEENSESCERFEIEHSTRETSFSIDDFDERYEKIETGSNEISLDEKSNVDDDDEKSVCDSLMSEEKLKVEEEKKKKNEKILKLEKSWQKLCSNTRTIHKISQLNASKVISFYERKRCPINE</sequence>